<comment type="subcellular location">
    <subcellularLocation>
        <location evidence="1">Membrane</location>
        <topology evidence="1">Multi-pass membrane protein</topology>
    </subcellularLocation>
</comment>
<dbReference type="EMBL" id="JAGHQM010001016">
    <property type="protein sequence ID" value="KAH0556771.1"/>
    <property type="molecule type" value="Genomic_DNA"/>
</dbReference>
<dbReference type="PIRSF" id="PIRSF006060">
    <property type="entry name" value="AA_transporter"/>
    <property type="match status" value="1"/>
</dbReference>
<keyword evidence="10" id="KW-1185">Reference proteome</keyword>
<comment type="caution">
    <text evidence="9">The sequence shown here is derived from an EMBL/GenBank/DDBJ whole genome shotgun (WGS) entry which is preliminary data.</text>
</comment>
<dbReference type="InterPro" id="IPR004841">
    <property type="entry name" value="AA-permease/SLC12A_dom"/>
</dbReference>
<dbReference type="GO" id="GO:0016020">
    <property type="term" value="C:membrane"/>
    <property type="evidence" value="ECO:0007669"/>
    <property type="project" value="UniProtKB-SubCell"/>
</dbReference>
<feature type="transmembrane region" description="Helical" evidence="7">
    <location>
        <begin position="311"/>
        <end position="333"/>
    </location>
</feature>
<evidence type="ECO:0000256" key="5">
    <source>
        <dbReference type="ARBA" id="ARBA00022989"/>
    </source>
</evidence>
<feature type="transmembrane region" description="Helical" evidence="7">
    <location>
        <begin position="175"/>
        <end position="197"/>
    </location>
</feature>
<feature type="domain" description="Amino acid permease/ SLC12A" evidence="8">
    <location>
        <begin position="45"/>
        <end position="427"/>
    </location>
</feature>
<dbReference type="InterPro" id="IPR004840">
    <property type="entry name" value="Amino_acid_permease_CS"/>
</dbReference>
<evidence type="ECO:0000313" key="10">
    <source>
        <dbReference type="Proteomes" id="UP000750711"/>
    </source>
</evidence>
<reference evidence="9" key="1">
    <citation type="submission" date="2021-03" db="EMBL/GenBank/DDBJ databases">
        <title>Comparative genomics and phylogenomic investigation of the class Geoglossomycetes provide insights into ecological specialization and systematics.</title>
        <authorList>
            <person name="Melie T."/>
            <person name="Pirro S."/>
            <person name="Miller A.N."/>
            <person name="Quandt A."/>
        </authorList>
    </citation>
    <scope>NUCLEOTIDE SEQUENCE</scope>
    <source>
        <strain evidence="9">CAQ_001_2017</strain>
    </source>
</reference>
<keyword evidence="3 7" id="KW-0812">Transmembrane</keyword>
<feature type="transmembrane region" description="Helical" evidence="7">
    <location>
        <begin position="411"/>
        <end position="431"/>
    </location>
</feature>
<dbReference type="InterPro" id="IPR050524">
    <property type="entry name" value="APC_YAT"/>
</dbReference>
<feature type="transmembrane region" description="Helical" evidence="7">
    <location>
        <begin position="228"/>
        <end position="249"/>
    </location>
</feature>
<evidence type="ECO:0000256" key="7">
    <source>
        <dbReference type="SAM" id="Phobius"/>
    </source>
</evidence>
<evidence type="ECO:0000256" key="6">
    <source>
        <dbReference type="ARBA" id="ARBA00023136"/>
    </source>
</evidence>
<keyword evidence="2" id="KW-0813">Transport</keyword>
<dbReference type="PANTHER" id="PTHR43341:SF35">
    <property type="entry name" value="ACID TRANSPORTER, PUTATIVE-RELATED"/>
    <property type="match status" value="1"/>
</dbReference>
<dbReference type="Pfam" id="PF00324">
    <property type="entry name" value="AA_permease"/>
    <property type="match status" value="1"/>
</dbReference>
<feature type="transmembrane region" description="Helical" evidence="7">
    <location>
        <begin position="148"/>
        <end position="168"/>
    </location>
</feature>
<sequence length="435" mass="47564">MDNKTDRTNDTTSPVTDAELSTLEVMEDGNHGDYADGGLYDEELSTIGIGILITSAKVLHTAGPGGAILAYLLTGTVAWSVIASLGEMTALMPVKAPIAEFASRYNFPPDSETRFSYVAAFAALITASSSLIHFNYDDAIQWKAGINYSPVIWIFIFLVYSILINLLPVRFYAEYEYVCGCLKITAIAALVLLMVIITNGTDRSPYIGTKLTAHGETLVYTGDKGRLLSMWSAMTLTIWSYLGMDIVSVTAAETKNYGDPESIKMATRKISLRILLLYFFCIVVISFAVPYDDPHLLKTNNGYKSGASSPFMIAVVNAGIPTLPHIINAFFIFSASSAGINSLYVTSRTLHAMAVEGRVMNGFITRRLKRTTYGVPMYAVFASAAFGLLPFMSTKTAPSQVLSGLIDNSSVSLMVVYWVICVTYLCFYFQYSILI</sequence>
<protein>
    <recommendedName>
        <fullName evidence="8">Amino acid permease/ SLC12A domain-containing protein</fullName>
    </recommendedName>
</protein>
<keyword evidence="5 7" id="KW-1133">Transmembrane helix</keyword>
<gene>
    <name evidence="9" type="ORF">GP486_005439</name>
</gene>
<evidence type="ECO:0000256" key="4">
    <source>
        <dbReference type="ARBA" id="ARBA00022970"/>
    </source>
</evidence>
<feature type="transmembrane region" description="Helical" evidence="7">
    <location>
        <begin position="115"/>
        <end position="136"/>
    </location>
</feature>
<dbReference type="Gene3D" id="1.20.1740.10">
    <property type="entry name" value="Amino acid/polyamine transporter I"/>
    <property type="match status" value="1"/>
</dbReference>
<dbReference type="GO" id="GO:0015171">
    <property type="term" value="F:amino acid transmembrane transporter activity"/>
    <property type="evidence" value="ECO:0007669"/>
    <property type="project" value="TreeGrafter"/>
</dbReference>
<dbReference type="PROSITE" id="PS00218">
    <property type="entry name" value="AMINO_ACID_PERMEASE_1"/>
    <property type="match status" value="1"/>
</dbReference>
<evidence type="ECO:0000256" key="3">
    <source>
        <dbReference type="ARBA" id="ARBA00022692"/>
    </source>
</evidence>
<dbReference type="PANTHER" id="PTHR43341">
    <property type="entry name" value="AMINO ACID PERMEASE"/>
    <property type="match status" value="1"/>
</dbReference>
<evidence type="ECO:0000256" key="2">
    <source>
        <dbReference type="ARBA" id="ARBA00022448"/>
    </source>
</evidence>
<evidence type="ECO:0000259" key="8">
    <source>
        <dbReference type="Pfam" id="PF00324"/>
    </source>
</evidence>
<keyword evidence="6 7" id="KW-0472">Membrane</keyword>
<feature type="transmembrane region" description="Helical" evidence="7">
    <location>
        <begin position="270"/>
        <end position="291"/>
    </location>
</feature>
<evidence type="ECO:0000313" key="9">
    <source>
        <dbReference type="EMBL" id="KAH0556771.1"/>
    </source>
</evidence>
<evidence type="ECO:0000256" key="1">
    <source>
        <dbReference type="ARBA" id="ARBA00004141"/>
    </source>
</evidence>
<feature type="transmembrane region" description="Helical" evidence="7">
    <location>
        <begin position="373"/>
        <end position="391"/>
    </location>
</feature>
<dbReference type="AlphaFoldDB" id="A0A9P8L955"/>
<proteinExistence type="predicted"/>
<accession>A0A9P8L955</accession>
<keyword evidence="4" id="KW-0029">Amino-acid transport</keyword>
<dbReference type="Proteomes" id="UP000750711">
    <property type="component" value="Unassembled WGS sequence"/>
</dbReference>
<name>A0A9P8L955_9PEZI</name>
<organism evidence="9 10">
    <name type="scientific">Trichoglossum hirsutum</name>
    <dbReference type="NCBI Taxonomy" id="265104"/>
    <lineage>
        <taxon>Eukaryota</taxon>
        <taxon>Fungi</taxon>
        <taxon>Dikarya</taxon>
        <taxon>Ascomycota</taxon>
        <taxon>Pezizomycotina</taxon>
        <taxon>Geoglossomycetes</taxon>
        <taxon>Geoglossales</taxon>
        <taxon>Geoglossaceae</taxon>
        <taxon>Trichoglossum</taxon>
    </lineage>
</organism>